<accession>A0A0F9A160</accession>
<gene>
    <name evidence="1" type="ORF">LCGC14_2627570</name>
</gene>
<evidence type="ECO:0000313" key="1">
    <source>
        <dbReference type="EMBL" id="KKL00997.1"/>
    </source>
</evidence>
<name>A0A0F9A160_9ZZZZ</name>
<sequence length="226" mass="26469">VMLVTEELSLKGNTSFLDEMTYSELKLAAKNLKKEGLLKEDYTRLKRIDLIEAIMKATPPKEEDPTIDEKKKEIKEMNYNIYEVRYVGYGGNSVQNYNSNPTGKQITFPNGQWIQVDKIDFEGKYLKKVEKSIEADVDPHWQVRRKTQLGQIMNYFADKINIIKSRKPKQLIDLRHMTDVMMNELRRINIRSFSDFVSLPNDIIIQRLRVSKAQAQEMIDHARRAL</sequence>
<dbReference type="AlphaFoldDB" id="A0A0F9A160"/>
<feature type="non-terminal residue" evidence="1">
    <location>
        <position position="1"/>
    </location>
</feature>
<comment type="caution">
    <text evidence="1">The sequence shown here is derived from an EMBL/GenBank/DDBJ whole genome shotgun (WGS) entry which is preliminary data.</text>
</comment>
<protein>
    <submittedName>
        <fullName evidence="1">Uncharacterized protein</fullName>
    </submittedName>
</protein>
<reference evidence="1" key="1">
    <citation type="journal article" date="2015" name="Nature">
        <title>Complex archaea that bridge the gap between prokaryotes and eukaryotes.</title>
        <authorList>
            <person name="Spang A."/>
            <person name="Saw J.H."/>
            <person name="Jorgensen S.L."/>
            <person name="Zaremba-Niedzwiedzka K."/>
            <person name="Martijn J."/>
            <person name="Lind A.E."/>
            <person name="van Eijk R."/>
            <person name="Schleper C."/>
            <person name="Guy L."/>
            <person name="Ettema T.J."/>
        </authorList>
    </citation>
    <scope>NUCLEOTIDE SEQUENCE</scope>
</reference>
<organism evidence="1">
    <name type="scientific">marine sediment metagenome</name>
    <dbReference type="NCBI Taxonomy" id="412755"/>
    <lineage>
        <taxon>unclassified sequences</taxon>
        <taxon>metagenomes</taxon>
        <taxon>ecological metagenomes</taxon>
    </lineage>
</organism>
<proteinExistence type="predicted"/>
<dbReference type="EMBL" id="LAZR01044985">
    <property type="protein sequence ID" value="KKL00997.1"/>
    <property type="molecule type" value="Genomic_DNA"/>
</dbReference>